<dbReference type="CDD" id="cd00044">
    <property type="entry name" value="CysPc"/>
    <property type="match status" value="1"/>
</dbReference>
<dbReference type="GO" id="GO:0005737">
    <property type="term" value="C:cytoplasm"/>
    <property type="evidence" value="ECO:0007669"/>
    <property type="project" value="TreeGrafter"/>
</dbReference>
<dbReference type="PRINTS" id="PR00704">
    <property type="entry name" value="CALPAIN"/>
</dbReference>
<dbReference type="InterPro" id="IPR038765">
    <property type="entry name" value="Papain-like_cys_pep_sf"/>
</dbReference>
<evidence type="ECO:0000256" key="1">
    <source>
        <dbReference type="ARBA" id="ARBA00007623"/>
    </source>
</evidence>
<sequence>MSTAREMSQSITLYKNQDYSELKAACLNDDKLFEDPEFPAEDSSLFFKKSPPGAVKWLRPREICDEPRLFVDGISSHDLNQGAVGNCWFVAACSCLALKPDLWDKVIPDWKEQDWDISPDKDAGIFHFRFWIFGEWLDVVVDDRLPTVNGELIYCHSKSKREFWSALLEKAYAKLFLCYECLDGGLTGDALVDFTGCVTEYVDLVEGNYASDESTRSRLFETLSIVFDRNGIITCSVKASPTEMEHKMECGLVKGHAYAVTSIKKMRVGQNKNFMIRMQNPWGMVEWNGPWSDRSEEWKKLMFMERESIGLIVDDDGEFWMTFEDWCHYFTNAEVCHLINTSPGSQEKTWKQAVTFRSWTQHDDPLLNRCGGSPNYQQSFLQNPQYMFDLLKDDEEVLVSLQQRDMRLLKPVGEGENLTIGFVILEVELNRKYRLHDIKTQKIVAKSVYMNARTVFLRKVLPRGRYIIIPTTLTPGVLGDFMLRIFSDVDCACRVLMDDKPQVKCWSGFLGYPQVVTHIHIEGVEGLENHDNSQGIDPYLIIHCEGRTIQSRVIKDTMDPVFNISAIFYRKKPSKPIVIEVWNSNDIQDEFMGQVVLSKTNGEVDDQMKLQLSKKDQKATGIVSLRVITSTQLTSM</sequence>
<dbReference type="PROSITE" id="PS50203">
    <property type="entry name" value="CALPAIN_CAT"/>
    <property type="match status" value="1"/>
</dbReference>
<accession>A0A3B3S1M9</accession>
<protein>
    <submittedName>
        <fullName evidence="9">Calpain-5-like</fullName>
    </submittedName>
</protein>
<evidence type="ECO:0000259" key="7">
    <source>
        <dbReference type="PROSITE" id="PS50004"/>
    </source>
</evidence>
<dbReference type="InterPro" id="IPR001300">
    <property type="entry name" value="Peptidase_C2_calpain_cat"/>
</dbReference>
<dbReference type="FunFam" id="2.60.40.150:FF:000131">
    <property type="entry name" value="calpain-6"/>
    <property type="match status" value="1"/>
</dbReference>
<dbReference type="Pfam" id="PF00168">
    <property type="entry name" value="C2"/>
    <property type="match status" value="1"/>
</dbReference>
<evidence type="ECO:0000259" key="8">
    <source>
        <dbReference type="PROSITE" id="PS50203"/>
    </source>
</evidence>
<dbReference type="SUPFAM" id="SSF49562">
    <property type="entry name" value="C2 domain (Calcium/lipid-binding domain, CaLB)"/>
    <property type="match status" value="1"/>
</dbReference>
<dbReference type="Proteomes" id="UP000261540">
    <property type="component" value="Unplaced"/>
</dbReference>
<keyword evidence="3 6" id="KW-0378">Hydrolase</keyword>
<dbReference type="Ensembl" id="ENSPKIT00000005332.1">
    <property type="protein sequence ID" value="ENSPKIP00000024622.1"/>
    <property type="gene ID" value="ENSPKIG00000007800.1"/>
</dbReference>
<dbReference type="Gene3D" id="3.90.70.10">
    <property type="entry name" value="Cysteine proteinases"/>
    <property type="match status" value="1"/>
</dbReference>
<feature type="domain" description="C2" evidence="7">
    <location>
        <begin position="497"/>
        <end position="614"/>
    </location>
</feature>
<dbReference type="PROSITE" id="PS00139">
    <property type="entry name" value="THIOL_PROTEASE_CYS"/>
    <property type="match status" value="1"/>
</dbReference>
<dbReference type="FunFam" id="3.90.70.10:FF:000001">
    <property type="entry name" value="Calpain-1 catalytic subunit"/>
    <property type="match status" value="1"/>
</dbReference>
<feature type="domain" description="Calpain catalytic" evidence="8">
    <location>
        <begin position="32"/>
        <end position="339"/>
    </location>
</feature>
<dbReference type="SUPFAM" id="SSF54001">
    <property type="entry name" value="Cysteine proteinases"/>
    <property type="match status" value="1"/>
</dbReference>
<dbReference type="Gene3D" id="2.60.40.150">
    <property type="entry name" value="C2 domain"/>
    <property type="match status" value="1"/>
</dbReference>
<dbReference type="InterPro" id="IPR033884">
    <property type="entry name" value="C2_Calpain"/>
</dbReference>
<name>A0A3B3S1M9_9TELE</name>
<dbReference type="SMART" id="SM00720">
    <property type="entry name" value="calpain_III"/>
    <property type="match status" value="1"/>
</dbReference>
<reference evidence="9" key="2">
    <citation type="submission" date="2025-09" db="UniProtKB">
        <authorList>
            <consortium name="Ensembl"/>
        </authorList>
    </citation>
    <scope>IDENTIFICATION</scope>
</reference>
<dbReference type="InterPro" id="IPR036213">
    <property type="entry name" value="Calpain_III_sf"/>
</dbReference>
<dbReference type="Gene3D" id="2.60.120.380">
    <property type="match status" value="1"/>
</dbReference>
<dbReference type="CDD" id="cd00214">
    <property type="entry name" value="Calpain_III"/>
    <property type="match status" value="1"/>
</dbReference>
<dbReference type="InterPro" id="IPR022682">
    <property type="entry name" value="Calpain_domain_III"/>
</dbReference>
<dbReference type="InterPro" id="IPR022684">
    <property type="entry name" value="Calpain_cysteine_protease"/>
</dbReference>
<keyword evidence="2 6" id="KW-0645">Protease</keyword>
<keyword evidence="4 6" id="KW-0788">Thiol protease</keyword>
<dbReference type="InterPro" id="IPR000008">
    <property type="entry name" value="C2_dom"/>
</dbReference>
<dbReference type="PROSITE" id="PS50004">
    <property type="entry name" value="C2"/>
    <property type="match status" value="1"/>
</dbReference>
<dbReference type="SMART" id="SM00239">
    <property type="entry name" value="C2"/>
    <property type="match status" value="1"/>
</dbReference>
<dbReference type="GO" id="GO:0004198">
    <property type="term" value="F:calcium-dependent cysteine-type endopeptidase activity"/>
    <property type="evidence" value="ECO:0007669"/>
    <property type="project" value="InterPro"/>
</dbReference>
<feature type="active site" evidence="5 6">
    <location>
        <position position="280"/>
    </location>
</feature>
<dbReference type="Pfam" id="PF01067">
    <property type="entry name" value="Calpain_III"/>
    <property type="match status" value="1"/>
</dbReference>
<feature type="active site" evidence="5 6">
    <location>
        <position position="87"/>
    </location>
</feature>
<dbReference type="KEGG" id="pki:111860864"/>
<evidence type="ECO:0000313" key="9">
    <source>
        <dbReference type="Ensembl" id="ENSPKIP00000024622.1"/>
    </source>
</evidence>
<reference evidence="9" key="1">
    <citation type="submission" date="2025-08" db="UniProtKB">
        <authorList>
            <consortium name="Ensembl"/>
        </authorList>
    </citation>
    <scope>IDENTIFICATION</scope>
</reference>
<dbReference type="OrthoDB" id="424753at2759"/>
<dbReference type="InterPro" id="IPR022683">
    <property type="entry name" value="Calpain_III"/>
</dbReference>
<evidence type="ECO:0000256" key="5">
    <source>
        <dbReference type="PIRSR" id="PIRSR622684-1"/>
    </source>
</evidence>
<dbReference type="AlphaFoldDB" id="A0A3B3S1M9"/>
<dbReference type="SUPFAM" id="SSF49758">
    <property type="entry name" value="Calpain large subunit, middle domain (domain III)"/>
    <property type="match status" value="1"/>
</dbReference>
<evidence type="ECO:0000256" key="6">
    <source>
        <dbReference type="PROSITE-ProRule" id="PRU00239"/>
    </source>
</evidence>
<evidence type="ECO:0000256" key="3">
    <source>
        <dbReference type="ARBA" id="ARBA00022801"/>
    </source>
</evidence>
<dbReference type="SMART" id="SM00230">
    <property type="entry name" value="CysPc"/>
    <property type="match status" value="1"/>
</dbReference>
<dbReference type="PANTHER" id="PTHR10183:SF381">
    <property type="entry name" value="CALPAIN-6"/>
    <property type="match status" value="1"/>
</dbReference>
<keyword evidence="10" id="KW-1185">Reference proteome</keyword>
<dbReference type="PANTHER" id="PTHR10183">
    <property type="entry name" value="CALPAIN"/>
    <property type="match status" value="1"/>
</dbReference>
<dbReference type="InterPro" id="IPR033883">
    <property type="entry name" value="C2_III"/>
</dbReference>
<dbReference type="FunFam" id="2.60.120.380:FF:000003">
    <property type="entry name" value="Calpain 5"/>
    <property type="match status" value="1"/>
</dbReference>
<dbReference type="STRING" id="1676925.ENSPKIP00000024622"/>
<dbReference type="CDD" id="cd04046">
    <property type="entry name" value="C2_Calpain"/>
    <property type="match status" value="1"/>
</dbReference>
<dbReference type="InterPro" id="IPR035892">
    <property type="entry name" value="C2_domain_sf"/>
</dbReference>
<dbReference type="Pfam" id="PF00648">
    <property type="entry name" value="Peptidase_C2"/>
    <property type="match status" value="1"/>
</dbReference>
<feature type="active site" evidence="5 6">
    <location>
        <position position="256"/>
    </location>
</feature>
<dbReference type="InterPro" id="IPR000169">
    <property type="entry name" value="Pept_cys_AS"/>
</dbReference>
<proteinExistence type="inferred from homology"/>
<dbReference type="GeneTree" id="ENSGT00940000156128"/>
<comment type="similarity">
    <text evidence="1">Belongs to the peptidase C2 family.</text>
</comment>
<evidence type="ECO:0000256" key="4">
    <source>
        <dbReference type="ARBA" id="ARBA00022807"/>
    </source>
</evidence>
<evidence type="ECO:0000313" key="10">
    <source>
        <dbReference type="Proteomes" id="UP000261540"/>
    </source>
</evidence>
<dbReference type="GO" id="GO:0006508">
    <property type="term" value="P:proteolysis"/>
    <property type="evidence" value="ECO:0007669"/>
    <property type="project" value="UniProtKB-KW"/>
</dbReference>
<organism evidence="9 10">
    <name type="scientific">Paramormyrops kingsleyae</name>
    <dbReference type="NCBI Taxonomy" id="1676925"/>
    <lineage>
        <taxon>Eukaryota</taxon>
        <taxon>Metazoa</taxon>
        <taxon>Chordata</taxon>
        <taxon>Craniata</taxon>
        <taxon>Vertebrata</taxon>
        <taxon>Euteleostomi</taxon>
        <taxon>Actinopterygii</taxon>
        <taxon>Neopterygii</taxon>
        <taxon>Teleostei</taxon>
        <taxon>Osteoglossocephala</taxon>
        <taxon>Osteoglossomorpha</taxon>
        <taxon>Osteoglossiformes</taxon>
        <taxon>Mormyridae</taxon>
        <taxon>Paramormyrops</taxon>
    </lineage>
</organism>
<evidence type="ECO:0000256" key="2">
    <source>
        <dbReference type="ARBA" id="ARBA00022670"/>
    </source>
</evidence>